<organism evidence="3 4">
    <name type="scientific">Clohesyomyces aquaticus</name>
    <dbReference type="NCBI Taxonomy" id="1231657"/>
    <lineage>
        <taxon>Eukaryota</taxon>
        <taxon>Fungi</taxon>
        <taxon>Dikarya</taxon>
        <taxon>Ascomycota</taxon>
        <taxon>Pezizomycotina</taxon>
        <taxon>Dothideomycetes</taxon>
        <taxon>Pleosporomycetidae</taxon>
        <taxon>Pleosporales</taxon>
        <taxon>Lindgomycetaceae</taxon>
        <taxon>Clohesyomyces</taxon>
    </lineage>
</organism>
<comment type="caution">
    <text evidence="3">The sequence shown here is derived from an EMBL/GenBank/DDBJ whole genome shotgun (WGS) entry which is preliminary data.</text>
</comment>
<protein>
    <recommendedName>
        <fullName evidence="2">PD-(D/E)XK nuclease-like domain-containing protein</fullName>
    </recommendedName>
</protein>
<proteinExistence type="predicted"/>
<feature type="transmembrane region" description="Helical" evidence="1">
    <location>
        <begin position="12"/>
        <end position="34"/>
    </location>
</feature>
<gene>
    <name evidence="3" type="ORF">BCR34DRAFT_620414</name>
</gene>
<evidence type="ECO:0000256" key="1">
    <source>
        <dbReference type="SAM" id="Phobius"/>
    </source>
</evidence>
<name>A0A1Y1Y518_9PLEO</name>
<accession>A0A1Y1Y518</accession>
<keyword evidence="1" id="KW-1133">Transmembrane helix</keyword>
<dbReference type="Pfam" id="PF20516">
    <property type="entry name" value="PDDEXK_12"/>
    <property type="match status" value="1"/>
</dbReference>
<keyword evidence="1" id="KW-0812">Transmembrane</keyword>
<evidence type="ECO:0000313" key="3">
    <source>
        <dbReference type="EMBL" id="ORX93121.1"/>
    </source>
</evidence>
<sequence>MTLPASLLPSLLYSSSISISISIAISISIVAILISQRTINPYDYSPLCCNPVAISIEAKSPNGSKENDEVQLSVSEIAYLNRLRTLTQDPVSIKLPLVLVSDEYWKLMFAWDLENSIEIIDAVDFGDTGDITGCYKILAALRLLCEWAEEIFLGWFSDRVLKPERNETIVKVQA</sequence>
<evidence type="ECO:0000313" key="4">
    <source>
        <dbReference type="Proteomes" id="UP000193144"/>
    </source>
</evidence>
<reference evidence="3 4" key="1">
    <citation type="submission" date="2016-07" db="EMBL/GenBank/DDBJ databases">
        <title>Pervasive Adenine N6-methylation of Active Genes in Fungi.</title>
        <authorList>
            <consortium name="DOE Joint Genome Institute"/>
            <person name="Mondo S.J."/>
            <person name="Dannebaum R.O."/>
            <person name="Kuo R.C."/>
            <person name="Labutti K."/>
            <person name="Haridas S."/>
            <person name="Kuo A."/>
            <person name="Salamov A."/>
            <person name="Ahrendt S.R."/>
            <person name="Lipzen A."/>
            <person name="Sullivan W."/>
            <person name="Andreopoulos W.B."/>
            <person name="Clum A."/>
            <person name="Lindquist E."/>
            <person name="Daum C."/>
            <person name="Ramamoorthy G.K."/>
            <person name="Gryganskyi A."/>
            <person name="Culley D."/>
            <person name="Magnuson J.K."/>
            <person name="James T.Y."/>
            <person name="O'Malley M.A."/>
            <person name="Stajich J.E."/>
            <person name="Spatafora J.W."/>
            <person name="Visel A."/>
            <person name="Grigoriev I.V."/>
        </authorList>
    </citation>
    <scope>NUCLEOTIDE SEQUENCE [LARGE SCALE GENOMIC DNA]</scope>
    <source>
        <strain evidence="3 4">CBS 115471</strain>
    </source>
</reference>
<dbReference type="Proteomes" id="UP000193144">
    <property type="component" value="Unassembled WGS sequence"/>
</dbReference>
<feature type="domain" description="PD-(D/E)XK nuclease-like" evidence="2">
    <location>
        <begin position="35"/>
        <end position="152"/>
    </location>
</feature>
<evidence type="ECO:0000259" key="2">
    <source>
        <dbReference type="Pfam" id="PF20516"/>
    </source>
</evidence>
<dbReference type="AlphaFoldDB" id="A0A1Y1Y518"/>
<keyword evidence="4" id="KW-1185">Reference proteome</keyword>
<keyword evidence="1" id="KW-0472">Membrane</keyword>
<dbReference type="EMBL" id="MCFA01000354">
    <property type="protein sequence ID" value="ORX93121.1"/>
    <property type="molecule type" value="Genomic_DNA"/>
</dbReference>
<dbReference type="InterPro" id="IPR046797">
    <property type="entry name" value="PDDEXK_12"/>
</dbReference>
<dbReference type="OrthoDB" id="4161186at2759"/>
<dbReference type="STRING" id="1231657.A0A1Y1Y518"/>